<evidence type="ECO:0000256" key="8">
    <source>
        <dbReference type="ARBA" id="ARBA00022692"/>
    </source>
</evidence>
<keyword evidence="6 17" id="KW-0349">Heme</keyword>
<keyword evidence="15 17" id="KW-0472">Membrane</keyword>
<dbReference type="PIRSF" id="PIRSF000007">
    <property type="entry name" value="Ubiq_cycred_cyc"/>
    <property type="match status" value="1"/>
</dbReference>
<evidence type="ECO:0000256" key="1">
    <source>
        <dbReference type="ARBA" id="ARBA00004651"/>
    </source>
</evidence>
<comment type="catalytic activity">
    <reaction evidence="16 17">
        <text>a quinol + 2 Fe(III)-[cytochrome c](out) = a quinone + 2 Fe(II)-[cytochrome c](out) + 2 H(+)(out)</text>
        <dbReference type="Rhea" id="RHEA:11484"/>
        <dbReference type="Rhea" id="RHEA-COMP:10350"/>
        <dbReference type="Rhea" id="RHEA-COMP:14399"/>
        <dbReference type="ChEBI" id="CHEBI:15378"/>
        <dbReference type="ChEBI" id="CHEBI:24646"/>
        <dbReference type="ChEBI" id="CHEBI:29033"/>
        <dbReference type="ChEBI" id="CHEBI:29034"/>
        <dbReference type="ChEBI" id="CHEBI:132124"/>
        <dbReference type="EC" id="7.1.1.8"/>
    </reaction>
</comment>
<evidence type="ECO:0000256" key="13">
    <source>
        <dbReference type="ARBA" id="ARBA00022989"/>
    </source>
</evidence>
<evidence type="ECO:0000259" key="18">
    <source>
        <dbReference type="PROSITE" id="PS51007"/>
    </source>
</evidence>
<dbReference type="Pfam" id="PF13442">
    <property type="entry name" value="Cytochrome_CBB3"/>
    <property type="match status" value="1"/>
</dbReference>
<dbReference type="RefSeq" id="WP_380045774.1">
    <property type="nucleotide sequence ID" value="NZ_JBHLTC010000011.1"/>
</dbReference>
<dbReference type="InterPro" id="IPR036909">
    <property type="entry name" value="Cyt_c-like_dom_sf"/>
</dbReference>
<dbReference type="SUPFAM" id="SSF46626">
    <property type="entry name" value="Cytochrome c"/>
    <property type="match status" value="2"/>
</dbReference>
<evidence type="ECO:0000256" key="11">
    <source>
        <dbReference type="ARBA" id="ARBA00022967"/>
    </source>
</evidence>
<name>A0ABV6QIG2_9ACTN</name>
<evidence type="ECO:0000256" key="5">
    <source>
        <dbReference type="ARBA" id="ARBA00022475"/>
    </source>
</evidence>
<protein>
    <recommendedName>
        <fullName evidence="3 17">Cytochrome bc1 complex cytochrome c subunit</fullName>
        <ecNumber evidence="2 17">7.1.1.8</ecNumber>
    </recommendedName>
</protein>
<evidence type="ECO:0000256" key="12">
    <source>
        <dbReference type="ARBA" id="ARBA00022982"/>
    </source>
</evidence>
<keyword evidence="9 17" id="KW-0479">Metal-binding</keyword>
<dbReference type="InterPro" id="IPR009056">
    <property type="entry name" value="Cyt_c-like_dom"/>
</dbReference>
<evidence type="ECO:0000256" key="15">
    <source>
        <dbReference type="ARBA" id="ARBA00023136"/>
    </source>
</evidence>
<evidence type="ECO:0000313" key="20">
    <source>
        <dbReference type="Proteomes" id="UP001589890"/>
    </source>
</evidence>
<comment type="caution">
    <text evidence="19">The sequence shown here is derived from an EMBL/GenBank/DDBJ whole genome shotgun (WGS) entry which is preliminary data.</text>
</comment>
<keyword evidence="11 17" id="KW-1278">Translocase</keyword>
<reference evidence="19 20" key="1">
    <citation type="submission" date="2024-09" db="EMBL/GenBank/DDBJ databases">
        <authorList>
            <person name="Sun Q."/>
            <person name="Mori K."/>
        </authorList>
    </citation>
    <scope>NUCLEOTIDE SEQUENCE [LARGE SCALE GENOMIC DNA]</scope>
    <source>
        <strain evidence="19 20">CGMCC 1.15906</strain>
    </source>
</reference>
<gene>
    <name evidence="19" type="ORF">ACFFGN_10140</name>
</gene>
<evidence type="ECO:0000313" key="19">
    <source>
        <dbReference type="EMBL" id="MFC0624420.1"/>
    </source>
</evidence>
<dbReference type="EC" id="7.1.1.8" evidence="2 17"/>
<feature type="domain" description="Cytochrome c" evidence="18">
    <location>
        <begin position="52"/>
        <end position="137"/>
    </location>
</feature>
<keyword evidence="8 17" id="KW-0812">Transmembrane</keyword>
<keyword evidence="5 17" id="KW-1003">Cell membrane</keyword>
<keyword evidence="13 17" id="KW-1133">Transmembrane helix</keyword>
<accession>A0ABV6QIG2</accession>
<evidence type="ECO:0000256" key="6">
    <source>
        <dbReference type="ARBA" id="ARBA00022617"/>
    </source>
</evidence>
<evidence type="ECO:0000256" key="2">
    <source>
        <dbReference type="ARBA" id="ARBA00012951"/>
    </source>
</evidence>
<comment type="caution">
    <text evidence="17">Lacks conserved residue(s) required for the propagation of feature annotation.</text>
</comment>
<keyword evidence="7 17" id="KW-0679">Respiratory chain</keyword>
<evidence type="ECO:0000256" key="9">
    <source>
        <dbReference type="ARBA" id="ARBA00022723"/>
    </source>
</evidence>
<dbReference type="PANTHER" id="PTHR33751:SF13">
    <property type="entry name" value="CYTOCHROME BC1 COMPLEX CYTOCHROME C SUBUNIT"/>
    <property type="match status" value="1"/>
</dbReference>
<dbReference type="Gene3D" id="1.10.760.10">
    <property type="entry name" value="Cytochrome c-like domain"/>
    <property type="match status" value="2"/>
</dbReference>
<feature type="domain" description="Cytochrome c" evidence="18">
    <location>
        <begin position="156"/>
        <end position="234"/>
    </location>
</feature>
<sequence>MASSPARFLSARRRHRSAGLVVLLFGLLAVGTAYTALVPDNAAVADDAAQSQKIEEGRKLFAVGCASCHGLNAEGSTDGEGRIVAPSLIGVGAAAVDFQVGTGRMPAQQTGAQVPRKNVVYSPEEIEALAAYVASLGPGPAVPNSDAYDVSKATDEQVTRGGALFRTNCTACHNFAGSGGALPNGRYAPSLMGVSEKHMYEAMLTGPQQMPVFSDQVLTAQDKRDVIAYLKALENQQDPGGFGLGRLGPVSEGLWGWLVGIGILVGVAVWIGAKGVRAKDEH</sequence>
<proteinExistence type="predicted"/>
<organism evidence="19 20">
    <name type="scientific">Kribbella deserti</name>
    <dbReference type="NCBI Taxonomy" id="1926257"/>
    <lineage>
        <taxon>Bacteria</taxon>
        <taxon>Bacillati</taxon>
        <taxon>Actinomycetota</taxon>
        <taxon>Actinomycetes</taxon>
        <taxon>Propionibacteriales</taxon>
        <taxon>Kribbellaceae</taxon>
        <taxon>Kribbella</taxon>
    </lineage>
</organism>
<dbReference type="Proteomes" id="UP001589890">
    <property type="component" value="Unassembled WGS sequence"/>
</dbReference>
<dbReference type="EMBL" id="JBHLTC010000011">
    <property type="protein sequence ID" value="MFC0624420.1"/>
    <property type="molecule type" value="Genomic_DNA"/>
</dbReference>
<keyword evidence="10" id="KW-0677">Repeat</keyword>
<keyword evidence="12 17" id="KW-0249">Electron transport</keyword>
<evidence type="ECO:0000256" key="16">
    <source>
        <dbReference type="ARBA" id="ARBA00029351"/>
    </source>
</evidence>
<comment type="subunit">
    <text evidence="17">The cytochrome bc1 complex is composed of a cytochrome b (QcrB), the Rieske iron-sulfur protein (QcrA) and a diheme cytochrome c (QcrC) subunit.</text>
</comment>
<evidence type="ECO:0000256" key="3">
    <source>
        <dbReference type="ARBA" id="ARBA00017819"/>
    </source>
</evidence>
<dbReference type="InterPro" id="IPR050597">
    <property type="entry name" value="Cytochrome_c_Oxidase_Subunit"/>
</dbReference>
<keyword evidence="14 17" id="KW-0408">Iron</keyword>
<feature type="transmembrane region" description="Helical" evidence="17">
    <location>
        <begin position="254"/>
        <end position="273"/>
    </location>
</feature>
<evidence type="ECO:0000256" key="10">
    <source>
        <dbReference type="ARBA" id="ARBA00022737"/>
    </source>
</evidence>
<evidence type="ECO:0000256" key="17">
    <source>
        <dbReference type="PIRNR" id="PIRNR000007"/>
    </source>
</evidence>
<dbReference type="PANTHER" id="PTHR33751">
    <property type="entry name" value="CBB3-TYPE CYTOCHROME C OXIDASE SUBUNIT FIXP"/>
    <property type="match status" value="1"/>
</dbReference>
<evidence type="ECO:0000256" key="14">
    <source>
        <dbReference type="ARBA" id="ARBA00023004"/>
    </source>
</evidence>
<dbReference type="Pfam" id="PF00034">
    <property type="entry name" value="Cytochrom_C"/>
    <property type="match status" value="1"/>
</dbReference>
<evidence type="ECO:0000256" key="4">
    <source>
        <dbReference type="ARBA" id="ARBA00022448"/>
    </source>
</evidence>
<evidence type="ECO:0000256" key="7">
    <source>
        <dbReference type="ARBA" id="ARBA00022660"/>
    </source>
</evidence>
<comment type="subcellular location">
    <subcellularLocation>
        <location evidence="1 17">Cell membrane</location>
        <topology evidence="1 17">Multi-pass membrane protein</topology>
    </subcellularLocation>
</comment>
<keyword evidence="20" id="KW-1185">Reference proteome</keyword>
<dbReference type="PROSITE" id="PS51007">
    <property type="entry name" value="CYTC"/>
    <property type="match status" value="2"/>
</dbReference>
<dbReference type="InterPro" id="IPR009152">
    <property type="entry name" value="bc1_cytC-su"/>
</dbReference>
<keyword evidence="4 17" id="KW-0813">Transport</keyword>